<reference evidence="7" key="1">
    <citation type="submission" date="2020-08" db="EMBL/GenBank/DDBJ databases">
        <authorList>
            <person name="Cejkova D."/>
            <person name="Kubasova T."/>
            <person name="Jahodarova E."/>
            <person name="Rychlik I."/>
        </authorList>
    </citation>
    <scope>NUCLEOTIDE SEQUENCE</scope>
    <source>
        <strain evidence="7">An582</strain>
    </source>
</reference>
<evidence type="ECO:0000313" key="8">
    <source>
        <dbReference type="Proteomes" id="UP000705508"/>
    </source>
</evidence>
<evidence type="ECO:0000256" key="3">
    <source>
        <dbReference type="ARBA" id="ARBA00022989"/>
    </source>
</evidence>
<feature type="transmembrane region" description="Helical" evidence="5">
    <location>
        <begin position="95"/>
        <end position="111"/>
    </location>
</feature>
<dbReference type="EMBL" id="JACJKS010000003">
    <property type="protein sequence ID" value="MBM6947650.1"/>
    <property type="molecule type" value="Genomic_DNA"/>
</dbReference>
<keyword evidence="2 5" id="KW-0812">Transmembrane</keyword>
<reference evidence="7" key="2">
    <citation type="journal article" date="2021" name="Sci. Rep.">
        <title>The distribution of antibiotic resistance genes in chicken gut microbiota commensals.</title>
        <authorList>
            <person name="Juricova H."/>
            <person name="Matiasovicova J."/>
            <person name="Kubasova T."/>
            <person name="Cejkova D."/>
            <person name="Rychlik I."/>
        </authorList>
    </citation>
    <scope>NUCLEOTIDE SEQUENCE</scope>
    <source>
        <strain evidence="7">An582</strain>
    </source>
</reference>
<proteinExistence type="predicted"/>
<evidence type="ECO:0000313" key="7">
    <source>
        <dbReference type="EMBL" id="MBM6947650.1"/>
    </source>
</evidence>
<sequence>MLKKGKGYKSRLAGQARIVRANFVSALPVICFFLFLFYTVILIFGAQYTMVVSLATLLFQTNYRQRKSWDSLVHMALVQLAISVAAYLATLSFPLSVGLNLVLPFGLVFLRTSRFNKMGYFSGLMTFTFLQLIPLDFRGFLIQTGAFVYSLVWFFVLVKLYQKMYPARSDYSRQQEGLRLLADCLRQQLDGQEKSPEMLRDIYRLQQLQYQETYAKRGSRQIATREGKIAYMFALLFQRASYFISCRFEPSMLEDSGTRELLERTAVCLAQAAQARFWEREARAALREEGEGILEMAEASEDELHHSVSSFLIPFLIILRKFDERDAAEQGAEWLMPRHQRPLGKLRFQMKPDGFEMRFALRMSAVLTLSFLFVHVSGADRAYWLPLNAFLLLRPMYEDSRYRMLTRFIGTAAGCVIMSALLPFLGGMEGHFLMAGLMAACMYTATPGTCVHASFVTCFALSVVTLAMQEETAVELRMIYVMAAVVLVLVINRFFFPTSAGQQFRFNLSEVLRMHHLYLQMLEEALDVQTDYGTICDAQTEYHLIHGQVMEYLGKRNGPPWEMYRQLMGISWDMVSEIEQILLFVNSGHLGESGRREMENYTAHARYVLAQIQDVLGFKGEKNLPPAERITYRRGAEGEMELSYFLTAYAKNLSKMYRIVLENKEQ</sequence>
<keyword evidence="4 5" id="KW-0472">Membrane</keyword>
<keyword evidence="3 5" id="KW-1133">Transmembrane helix</keyword>
<comment type="caution">
    <text evidence="7">The sequence shown here is derived from an EMBL/GenBank/DDBJ whole genome shotgun (WGS) entry which is preliminary data.</text>
</comment>
<protein>
    <submittedName>
        <fullName evidence="7">FUSC family protein</fullName>
    </submittedName>
</protein>
<evidence type="ECO:0000259" key="6">
    <source>
        <dbReference type="Pfam" id="PF13515"/>
    </source>
</evidence>
<dbReference type="Proteomes" id="UP000705508">
    <property type="component" value="Unassembled WGS sequence"/>
</dbReference>
<name>A0A939BG50_9CLOT</name>
<evidence type="ECO:0000256" key="2">
    <source>
        <dbReference type="ARBA" id="ARBA00022692"/>
    </source>
</evidence>
<dbReference type="Pfam" id="PF13515">
    <property type="entry name" value="FUSC_2"/>
    <property type="match status" value="1"/>
</dbReference>
<dbReference type="AlphaFoldDB" id="A0A939BG50"/>
<feature type="transmembrane region" description="Helical" evidence="5">
    <location>
        <begin position="445"/>
        <end position="467"/>
    </location>
</feature>
<accession>A0A939BG50</accession>
<feature type="transmembrane region" description="Helical" evidence="5">
    <location>
        <begin position="118"/>
        <end position="134"/>
    </location>
</feature>
<evidence type="ECO:0000256" key="1">
    <source>
        <dbReference type="ARBA" id="ARBA00004141"/>
    </source>
</evidence>
<gene>
    <name evidence="7" type="ORF">H6A20_03090</name>
</gene>
<dbReference type="InterPro" id="IPR049453">
    <property type="entry name" value="Memb_transporter_dom"/>
</dbReference>
<evidence type="ECO:0000256" key="5">
    <source>
        <dbReference type="SAM" id="Phobius"/>
    </source>
</evidence>
<dbReference type="GO" id="GO:0016020">
    <property type="term" value="C:membrane"/>
    <property type="evidence" value="ECO:0007669"/>
    <property type="project" value="UniProtKB-SubCell"/>
</dbReference>
<feature type="transmembrane region" description="Helical" evidence="5">
    <location>
        <begin position="404"/>
        <end position="425"/>
    </location>
</feature>
<comment type="subcellular location">
    <subcellularLocation>
        <location evidence="1">Membrane</location>
        <topology evidence="1">Multi-pass membrane protein</topology>
    </subcellularLocation>
</comment>
<evidence type="ECO:0000256" key="4">
    <source>
        <dbReference type="ARBA" id="ARBA00023136"/>
    </source>
</evidence>
<feature type="transmembrane region" description="Helical" evidence="5">
    <location>
        <begin position="21"/>
        <end position="38"/>
    </location>
</feature>
<feature type="transmembrane region" description="Helical" evidence="5">
    <location>
        <begin position="479"/>
        <end position="496"/>
    </location>
</feature>
<feature type="domain" description="Integral membrane bound transporter" evidence="6">
    <location>
        <begin position="370"/>
        <end position="491"/>
    </location>
</feature>
<feature type="transmembrane region" description="Helical" evidence="5">
    <location>
        <begin position="140"/>
        <end position="161"/>
    </location>
</feature>
<dbReference type="RefSeq" id="WP_204905699.1">
    <property type="nucleotide sequence ID" value="NZ_JACJKS010000003.1"/>
</dbReference>
<organism evidence="7 8">
    <name type="scientific">Mordavella massiliensis</name>
    <dbReference type="NCBI Taxonomy" id="1871024"/>
    <lineage>
        <taxon>Bacteria</taxon>
        <taxon>Bacillati</taxon>
        <taxon>Bacillota</taxon>
        <taxon>Clostridia</taxon>
        <taxon>Eubacteriales</taxon>
        <taxon>Clostridiaceae</taxon>
        <taxon>Mordavella</taxon>
    </lineage>
</organism>